<dbReference type="InterPro" id="IPR003306">
    <property type="entry name" value="WIF"/>
</dbReference>
<dbReference type="Gene3D" id="2.60.120.200">
    <property type="match status" value="3"/>
</dbReference>
<evidence type="ECO:0000256" key="3">
    <source>
        <dbReference type="SAM" id="SignalP"/>
    </source>
</evidence>
<dbReference type="Proteomes" id="UP001652622">
    <property type="component" value="Unplaced"/>
</dbReference>
<dbReference type="PANTHER" id="PTHR11346">
    <property type="entry name" value="GALECTIN"/>
    <property type="match status" value="1"/>
</dbReference>
<evidence type="ECO:0000259" key="4">
    <source>
        <dbReference type="PROSITE" id="PS50814"/>
    </source>
</evidence>
<feature type="domain" description="Galectin" evidence="5">
    <location>
        <begin position="188"/>
        <end position="318"/>
    </location>
</feature>
<dbReference type="PROSITE" id="PS51304">
    <property type="entry name" value="GALECTIN"/>
    <property type="match status" value="3"/>
</dbReference>
<keyword evidence="3" id="KW-0732">Signal</keyword>
<dbReference type="InterPro" id="IPR013320">
    <property type="entry name" value="ConA-like_dom_sf"/>
</dbReference>
<dbReference type="PROSITE" id="PS50814">
    <property type="entry name" value="WIF"/>
    <property type="match status" value="1"/>
</dbReference>
<evidence type="ECO:0000256" key="1">
    <source>
        <dbReference type="ARBA" id="ARBA00022734"/>
    </source>
</evidence>
<proteinExistence type="predicted"/>
<dbReference type="SMART" id="SM00908">
    <property type="entry name" value="Gal-bind_lectin"/>
    <property type="match status" value="3"/>
</dbReference>
<dbReference type="RefSeq" id="XP_060549790.1">
    <property type="nucleotide sequence ID" value="XM_060693807.1"/>
</dbReference>
<dbReference type="PANTHER" id="PTHR11346:SF32">
    <property type="entry name" value="GALECTIN-4"/>
    <property type="match status" value="1"/>
</dbReference>
<organism evidence="6 7">
    <name type="scientific">Pantherophis guttatus</name>
    <name type="common">Corn snake</name>
    <name type="synonym">Elaphe guttata</name>
    <dbReference type="NCBI Taxonomy" id="94885"/>
    <lineage>
        <taxon>Eukaryota</taxon>
        <taxon>Metazoa</taxon>
        <taxon>Chordata</taxon>
        <taxon>Craniata</taxon>
        <taxon>Vertebrata</taxon>
        <taxon>Euteleostomi</taxon>
        <taxon>Lepidosauria</taxon>
        <taxon>Squamata</taxon>
        <taxon>Bifurcata</taxon>
        <taxon>Unidentata</taxon>
        <taxon>Episquamata</taxon>
        <taxon>Toxicofera</taxon>
        <taxon>Serpentes</taxon>
        <taxon>Colubroidea</taxon>
        <taxon>Colubridae</taxon>
        <taxon>Colubrinae</taxon>
        <taxon>Pantherophis</taxon>
    </lineage>
</organism>
<feature type="domain" description="Galectin" evidence="5">
    <location>
        <begin position="340"/>
        <end position="469"/>
    </location>
</feature>
<feature type="domain" description="WIF" evidence="4">
    <location>
        <begin position="271"/>
        <end position="411"/>
    </location>
</feature>
<sequence length="619" mass="70859">MRLFLIFTLIFTLSVQWESGNEMMKKVMNAIGEEGREQVINSLHESDLQKLMDCVESVCEMTDFTDLMEKMLNVLKEIPHGDKLIYKLMKELFKHGRLAELVNGLSEEYTLEIINILEAKDIGKLINMNIGQGDSSKSMSIGKKIIPIIKKAKGGKGVSKLISMFIGDGNVKESLNEGGEFAVMALPYHHPVPGGLRPGMAVYIQGSVPKDSNRFGVDFAFAKYQGPDIPFHFNPRFSWWNKVVLNSFESGRWRKEEKRKMPFRKGEHFKVIFMVTEAGYQILVNRKQFYVFRHRIPPQSVRFIKVFGDLELQSLNVTAEPMIGNMIMTSPEIYHLALPYDQTVLGGLHPGMSIYVNGTVPEESDSFSVDFACCQHKRADIPLHFNPRLFQETLVLNSYQSHRWGKEEKLQNPFQKGEHFEIIFIVNEAEYQILVNGNPFCNYSHRFPPQGVQLIRVDGDVDLQSLNVTGGPKMGNTIMTSPAIYHPPVPYTGDIPGGLGAERTITVRGSIPKNAKRFEINFMAGQEIPLHINLRMKPWRAVVRNSFLNGIWGKEERNLTFNPFQPGLYFKLSIHCDNHEFKFYANDQPFFNYTHRYVPIKHIRTMEIDGDVTLSYIKY</sequence>
<dbReference type="SUPFAM" id="SSF49899">
    <property type="entry name" value="Concanavalin A-like lectins/glucanases"/>
    <property type="match status" value="3"/>
</dbReference>
<dbReference type="CDD" id="cd00070">
    <property type="entry name" value="GLECT"/>
    <property type="match status" value="3"/>
</dbReference>
<protein>
    <submittedName>
        <fullName evidence="7">Uncharacterized protein LOC117677719 isoform X1</fullName>
    </submittedName>
</protein>
<name>A0ABM3ZN39_PANGU</name>
<evidence type="ECO:0000313" key="7">
    <source>
        <dbReference type="RefSeq" id="XP_060549790.1"/>
    </source>
</evidence>
<keyword evidence="6" id="KW-1185">Reference proteome</keyword>
<feature type="signal peptide" evidence="3">
    <location>
        <begin position="1"/>
        <end position="19"/>
    </location>
</feature>
<keyword evidence="1" id="KW-0430">Lectin</keyword>
<evidence type="ECO:0000256" key="2">
    <source>
        <dbReference type="ARBA" id="ARBA00022737"/>
    </source>
</evidence>
<dbReference type="SMART" id="SM00276">
    <property type="entry name" value="GLECT"/>
    <property type="match status" value="3"/>
</dbReference>
<accession>A0ABM3ZN39</accession>
<evidence type="ECO:0000259" key="5">
    <source>
        <dbReference type="PROSITE" id="PS51304"/>
    </source>
</evidence>
<dbReference type="Pfam" id="PF00337">
    <property type="entry name" value="Gal-bind_lectin"/>
    <property type="match status" value="3"/>
</dbReference>
<dbReference type="InterPro" id="IPR001079">
    <property type="entry name" value="Galectin_CRD"/>
</dbReference>
<feature type="chain" id="PRO_5046568268" evidence="3">
    <location>
        <begin position="20"/>
        <end position="619"/>
    </location>
</feature>
<evidence type="ECO:0000313" key="6">
    <source>
        <dbReference type="Proteomes" id="UP001652622"/>
    </source>
</evidence>
<dbReference type="InterPro" id="IPR044156">
    <property type="entry name" value="Galectin-like"/>
</dbReference>
<keyword evidence="2" id="KW-0677">Repeat</keyword>
<dbReference type="GeneID" id="117677719"/>
<feature type="domain" description="Galectin" evidence="5">
    <location>
        <begin position="491"/>
        <end position="619"/>
    </location>
</feature>
<gene>
    <name evidence="7" type="primary">LOC117677719</name>
</gene>
<reference evidence="7" key="1">
    <citation type="submission" date="2025-08" db="UniProtKB">
        <authorList>
            <consortium name="RefSeq"/>
        </authorList>
    </citation>
    <scope>IDENTIFICATION</scope>
    <source>
        <tissue evidence="7">Blood</tissue>
    </source>
</reference>